<organism evidence="1 2">
    <name type="scientific">Linnemannia exigua</name>
    <dbReference type="NCBI Taxonomy" id="604196"/>
    <lineage>
        <taxon>Eukaryota</taxon>
        <taxon>Fungi</taxon>
        <taxon>Fungi incertae sedis</taxon>
        <taxon>Mucoromycota</taxon>
        <taxon>Mortierellomycotina</taxon>
        <taxon>Mortierellomycetes</taxon>
        <taxon>Mortierellales</taxon>
        <taxon>Mortierellaceae</taxon>
        <taxon>Linnemannia</taxon>
    </lineage>
</organism>
<dbReference type="InterPro" id="IPR012337">
    <property type="entry name" value="RNaseH-like_sf"/>
</dbReference>
<evidence type="ECO:0008006" key="3">
    <source>
        <dbReference type="Google" id="ProtNLM"/>
    </source>
</evidence>
<keyword evidence="2" id="KW-1185">Reference proteome</keyword>
<feature type="non-terminal residue" evidence="1">
    <location>
        <position position="1"/>
    </location>
</feature>
<name>A0AAD4H187_9FUNG</name>
<dbReference type="InterPro" id="IPR036397">
    <property type="entry name" value="RNaseH_sf"/>
</dbReference>
<comment type="caution">
    <text evidence="1">The sequence shown here is derived from an EMBL/GenBank/DDBJ whole genome shotgun (WGS) entry which is preliminary data.</text>
</comment>
<dbReference type="Proteomes" id="UP001194580">
    <property type="component" value="Unassembled WGS sequence"/>
</dbReference>
<dbReference type="SUPFAM" id="SSF53098">
    <property type="entry name" value="Ribonuclease H-like"/>
    <property type="match status" value="1"/>
</dbReference>
<protein>
    <recommendedName>
        <fullName evidence="3">Integrase</fullName>
    </recommendedName>
</protein>
<proteinExistence type="predicted"/>
<accession>A0AAD4H187</accession>
<evidence type="ECO:0000313" key="1">
    <source>
        <dbReference type="EMBL" id="KAG0247246.1"/>
    </source>
</evidence>
<sequence>VKPFQRWGIDFIGKCPKTQRGNQWILVAIDYATTWTIAKATPDAIAETVADLSTRK</sequence>
<feature type="non-terminal residue" evidence="1">
    <location>
        <position position="56"/>
    </location>
</feature>
<reference evidence="1" key="1">
    <citation type="journal article" date="2020" name="Fungal Divers.">
        <title>Resolving the Mortierellaceae phylogeny through synthesis of multi-gene phylogenetics and phylogenomics.</title>
        <authorList>
            <person name="Vandepol N."/>
            <person name="Liber J."/>
            <person name="Desiro A."/>
            <person name="Na H."/>
            <person name="Kennedy M."/>
            <person name="Barry K."/>
            <person name="Grigoriev I.V."/>
            <person name="Miller A.N."/>
            <person name="O'Donnell K."/>
            <person name="Stajich J.E."/>
            <person name="Bonito G."/>
        </authorList>
    </citation>
    <scope>NUCLEOTIDE SEQUENCE</scope>
    <source>
        <strain evidence="1">NRRL 28262</strain>
    </source>
</reference>
<dbReference type="EMBL" id="JAAAIL010004888">
    <property type="protein sequence ID" value="KAG0247246.1"/>
    <property type="molecule type" value="Genomic_DNA"/>
</dbReference>
<dbReference type="Gene3D" id="3.30.420.10">
    <property type="entry name" value="Ribonuclease H-like superfamily/Ribonuclease H"/>
    <property type="match status" value="1"/>
</dbReference>
<evidence type="ECO:0000313" key="2">
    <source>
        <dbReference type="Proteomes" id="UP001194580"/>
    </source>
</evidence>
<dbReference type="AlphaFoldDB" id="A0AAD4H187"/>
<gene>
    <name evidence="1" type="ORF">BGZ95_008873</name>
</gene>
<dbReference type="GO" id="GO:0003676">
    <property type="term" value="F:nucleic acid binding"/>
    <property type="evidence" value="ECO:0007669"/>
    <property type="project" value="InterPro"/>
</dbReference>